<protein>
    <submittedName>
        <fullName evidence="10">NADH-quinone oxidoreductase subunit M</fullName>
    </submittedName>
</protein>
<accession>A0A7L7KT12</accession>
<dbReference type="InterPro" id="IPR003918">
    <property type="entry name" value="NADH_UbQ_OxRdtase"/>
</dbReference>
<feature type="domain" description="NADH:quinone oxidoreductase/Mrp antiporter transmembrane" evidence="9">
    <location>
        <begin position="120"/>
        <end position="406"/>
    </location>
</feature>
<keyword evidence="6 8" id="KW-0472">Membrane</keyword>
<evidence type="ECO:0000313" key="11">
    <source>
        <dbReference type="Proteomes" id="UP000514720"/>
    </source>
</evidence>
<evidence type="ECO:0000256" key="4">
    <source>
        <dbReference type="ARBA" id="ARBA00022989"/>
    </source>
</evidence>
<dbReference type="Proteomes" id="UP000514720">
    <property type="component" value="Chromosome"/>
</dbReference>
<keyword evidence="4 8" id="KW-1133">Transmembrane helix</keyword>
<feature type="transmembrane region" description="Helical" evidence="8">
    <location>
        <begin position="264"/>
        <end position="283"/>
    </location>
</feature>
<evidence type="ECO:0000256" key="2">
    <source>
        <dbReference type="ARBA" id="ARBA00022475"/>
    </source>
</evidence>
<sequence length="607" mass="66332">MAGLELVILGVFTSAVIAFVLGSLHKVLGSAITIVASGFVFVSIAYYGLNGTLDVTSNLVPAFAYAESYASIYFAALVSFVFFMVSFFNPYFVGKMKYPALYSMLYLLSLAGVIGVFFVTNLLGFFFYFELVVWSSMFLIPLGKRIKSTAWYYGFSAFGSFSLLFALFILSGTDSNIYTALGIVSGSEQNLVFVLLIIAGFAKLGAFPLHIWLPKVLGSSPDPVTAVFSGGLEKMGAFVAVLVLLRLSPVGPMIDVLGLTLGQYVVGFLGALTIVFGTLMAIRQDDAKKLLAYSSMSNGGYIILALAVMTDTSVSGALYHVLAHALASTAAFLAIGAVNRQTGTTKMSELGGMIHKMPISYMVYLIAIISMAGIPPMGGFISKWLIFQSMINEGLIILSIATFFGSIGSFLYVFRPLAALFLGQELSEYKTTIKEAPFLMLIPMIILSLLNVVTGVIPNFVLSYINKILSEVGVSPLGLDGNFIIQGNNGNLQPALISGMFAVGVGVAFIIFIVLKKSRKVELTDTYTAGNFVYNEQLLHYTTDFYAPLERLYDQYTTIMKDFYKNLAYKVKEFGQVVRYFFFTYKPEITVFWIILVLLFLLWGDVV</sequence>
<evidence type="ECO:0000259" key="9">
    <source>
        <dbReference type="Pfam" id="PF00361"/>
    </source>
</evidence>
<organism evidence="10 11">
    <name type="scientific">Candidatus Xianfuyuplasma coldseepsis</name>
    <dbReference type="NCBI Taxonomy" id="2782163"/>
    <lineage>
        <taxon>Bacteria</taxon>
        <taxon>Bacillati</taxon>
        <taxon>Mycoplasmatota</taxon>
        <taxon>Mollicutes</taxon>
        <taxon>Candidatus Izemoplasmatales</taxon>
        <taxon>Candidatus Izemoplasmataceae</taxon>
        <taxon>Candidatus Xianfuyuplasma</taxon>
    </lineage>
</organism>
<evidence type="ECO:0000313" key="10">
    <source>
        <dbReference type="EMBL" id="QMS85951.1"/>
    </source>
</evidence>
<feature type="transmembrane region" description="Helical" evidence="8">
    <location>
        <begin position="394"/>
        <end position="415"/>
    </location>
</feature>
<evidence type="ECO:0000256" key="6">
    <source>
        <dbReference type="ARBA" id="ARBA00023136"/>
    </source>
</evidence>
<keyword evidence="5" id="KW-0560">Oxidoreductase</keyword>
<dbReference type="RefSeq" id="WP_258877765.1">
    <property type="nucleotide sequence ID" value="NZ_CP048914.1"/>
</dbReference>
<feature type="transmembrane region" description="Helical" evidence="8">
    <location>
        <begin position="589"/>
        <end position="606"/>
    </location>
</feature>
<name>A0A7L7KT12_9MOLU</name>
<dbReference type="Pfam" id="PF00361">
    <property type="entry name" value="Proton_antipo_M"/>
    <property type="match status" value="1"/>
</dbReference>
<evidence type="ECO:0000256" key="8">
    <source>
        <dbReference type="SAM" id="Phobius"/>
    </source>
</evidence>
<feature type="transmembrane region" description="Helical" evidence="8">
    <location>
        <begin position="495"/>
        <end position="515"/>
    </location>
</feature>
<dbReference type="GO" id="GO:0008137">
    <property type="term" value="F:NADH dehydrogenase (ubiquinone) activity"/>
    <property type="evidence" value="ECO:0007669"/>
    <property type="project" value="InterPro"/>
</dbReference>
<dbReference type="AlphaFoldDB" id="A0A7L7KT12"/>
<dbReference type="KEGG" id="xcl:G4Z02_09395"/>
<reference evidence="10 11" key="1">
    <citation type="submission" date="2020-02" db="EMBL/GenBank/DDBJ databases">
        <authorList>
            <person name="Zheng R.K."/>
            <person name="Sun C.M."/>
        </authorList>
    </citation>
    <scope>NUCLEOTIDE SEQUENCE [LARGE SCALE GENOMIC DNA]</scope>
    <source>
        <strain evidence="11">zrk13</strain>
    </source>
</reference>
<feature type="transmembrane region" description="Helical" evidence="8">
    <location>
        <begin position="359"/>
        <end position="382"/>
    </location>
</feature>
<feature type="transmembrane region" description="Helical" evidence="8">
    <location>
        <begin position="191"/>
        <end position="212"/>
    </location>
</feature>
<feature type="transmembrane region" description="Helical" evidence="8">
    <location>
        <begin position="150"/>
        <end position="171"/>
    </location>
</feature>
<dbReference type="PANTHER" id="PTHR42682:SF3">
    <property type="entry name" value="FORMATE HYDROGENLYASE SUBUNIT 3-RELATED"/>
    <property type="match status" value="1"/>
</dbReference>
<feature type="transmembrane region" description="Helical" evidence="8">
    <location>
        <begin position="31"/>
        <end position="49"/>
    </location>
</feature>
<dbReference type="PRINTS" id="PR01437">
    <property type="entry name" value="NUOXDRDTASE4"/>
</dbReference>
<feature type="transmembrane region" description="Helical" evidence="8">
    <location>
        <begin position="316"/>
        <end position="338"/>
    </location>
</feature>
<dbReference type="InterPro" id="IPR001750">
    <property type="entry name" value="ND/Mrp_TM"/>
</dbReference>
<dbReference type="GO" id="GO:0005886">
    <property type="term" value="C:plasma membrane"/>
    <property type="evidence" value="ECO:0007669"/>
    <property type="project" value="UniProtKB-SubCell"/>
</dbReference>
<dbReference type="PANTHER" id="PTHR42682">
    <property type="entry name" value="HYDROGENASE-4 COMPONENT F"/>
    <property type="match status" value="1"/>
</dbReference>
<dbReference type="GO" id="GO:0016491">
    <property type="term" value="F:oxidoreductase activity"/>
    <property type="evidence" value="ECO:0007669"/>
    <property type="project" value="UniProtKB-KW"/>
</dbReference>
<proteinExistence type="predicted"/>
<comment type="subcellular location">
    <subcellularLocation>
        <location evidence="1">Cell membrane</location>
        <topology evidence="1">Multi-pass membrane protein</topology>
    </subcellularLocation>
    <subcellularLocation>
        <location evidence="7">Membrane</location>
        <topology evidence="7">Multi-pass membrane protein</topology>
    </subcellularLocation>
</comment>
<evidence type="ECO:0000256" key="3">
    <source>
        <dbReference type="ARBA" id="ARBA00022692"/>
    </source>
</evidence>
<keyword evidence="2" id="KW-1003">Cell membrane</keyword>
<feature type="transmembrane region" description="Helical" evidence="8">
    <location>
        <begin position="6"/>
        <end position="24"/>
    </location>
</feature>
<evidence type="ECO:0000256" key="7">
    <source>
        <dbReference type="RuleBase" id="RU000320"/>
    </source>
</evidence>
<feature type="transmembrane region" description="Helical" evidence="8">
    <location>
        <begin position="436"/>
        <end position="457"/>
    </location>
</feature>
<dbReference type="EMBL" id="CP048914">
    <property type="protein sequence ID" value="QMS85951.1"/>
    <property type="molecule type" value="Genomic_DNA"/>
</dbReference>
<feature type="transmembrane region" description="Helical" evidence="8">
    <location>
        <begin position="100"/>
        <end position="119"/>
    </location>
</feature>
<evidence type="ECO:0000256" key="1">
    <source>
        <dbReference type="ARBA" id="ARBA00004651"/>
    </source>
</evidence>
<dbReference type="InterPro" id="IPR052175">
    <property type="entry name" value="ComplexI-like_HydComp"/>
</dbReference>
<feature type="transmembrane region" description="Helical" evidence="8">
    <location>
        <begin position="69"/>
        <end position="88"/>
    </location>
</feature>
<evidence type="ECO:0000256" key="5">
    <source>
        <dbReference type="ARBA" id="ARBA00023002"/>
    </source>
</evidence>
<keyword evidence="11" id="KW-1185">Reference proteome</keyword>
<feature type="transmembrane region" description="Helical" evidence="8">
    <location>
        <begin position="290"/>
        <end position="310"/>
    </location>
</feature>
<dbReference type="GO" id="GO:0042773">
    <property type="term" value="P:ATP synthesis coupled electron transport"/>
    <property type="evidence" value="ECO:0007669"/>
    <property type="project" value="InterPro"/>
</dbReference>
<gene>
    <name evidence="10" type="ORF">G4Z02_09395</name>
</gene>
<keyword evidence="3 7" id="KW-0812">Transmembrane</keyword>